<evidence type="ECO:0000313" key="3">
    <source>
        <dbReference type="Proteomes" id="UP000005442"/>
    </source>
</evidence>
<dbReference type="HOGENOM" id="CLU_029425_3_3_11"/>
<dbReference type="Proteomes" id="UP000005442">
    <property type="component" value="Chromosome"/>
</dbReference>
<dbReference type="InterPro" id="IPR011055">
    <property type="entry name" value="Dup_hybrid_motif"/>
</dbReference>
<keyword evidence="3" id="KW-1185">Reference proteome</keyword>
<evidence type="ECO:0000259" key="1">
    <source>
        <dbReference type="Pfam" id="PF01551"/>
    </source>
</evidence>
<feature type="domain" description="M23ase beta-sheet core" evidence="1">
    <location>
        <begin position="267"/>
        <end position="361"/>
    </location>
</feature>
<dbReference type="CDD" id="cd12797">
    <property type="entry name" value="M23_peptidase"/>
    <property type="match status" value="1"/>
</dbReference>
<dbReference type="MEROPS" id="M23.009"/>
<dbReference type="InterPro" id="IPR016047">
    <property type="entry name" value="M23ase_b-sheet_dom"/>
</dbReference>
<protein>
    <submittedName>
        <fullName evidence="2">Metalloendopeptidase-like membrane protein</fullName>
    </submittedName>
</protein>
<dbReference type="KEGG" id="mrh:MycrhN_3314"/>
<dbReference type="eggNOG" id="COG0739">
    <property type="taxonomic scope" value="Bacteria"/>
</dbReference>
<dbReference type="AlphaFoldDB" id="G8RPV5"/>
<dbReference type="EMBL" id="CP003169">
    <property type="protein sequence ID" value="AEV73839.1"/>
    <property type="molecule type" value="Genomic_DNA"/>
</dbReference>
<sequence length="377" mass="40437">MPVVQVGNELITSRGTFRLAQHRLTRSPAGVSAKRQTFRRAPEQPAEVTDIIPFNEFGGLPDFGDDLDFRENSAFDREAQINRAPELDDLHDTHDQLPIRLAVPSEFRRDARDERRSSRAYRDSHTDVSDGIAATDVFAVAGRGGSHRKQEVPVRGRLMVAAMAVGATAAGAYTMANASKETPETVLAADHSVMGGGTTITGSTDGMQVVSVSSTFDSSVHAEEVTKAAAFANERAEREARLQRPMFVMPTKGTWTSGFGYRWGVLHGGVDIANSIGTPVLAASDGVVVAAGPTGGYGNWVKLRHSDGTVTLYGHLSAWNVEVGQRVWAGDQIAKMGNTGNSTGPHLHFEVLLNGTDRIDPVGWLAKRGLSLGNYSG</sequence>
<dbReference type="PATRIC" id="fig|710685.3.peg.3323"/>
<dbReference type="PANTHER" id="PTHR21666">
    <property type="entry name" value="PEPTIDASE-RELATED"/>
    <property type="match status" value="1"/>
</dbReference>
<dbReference type="Gene3D" id="2.70.70.10">
    <property type="entry name" value="Glucose Permease (Domain IIA)"/>
    <property type="match status" value="1"/>
</dbReference>
<dbReference type="SUPFAM" id="SSF51261">
    <property type="entry name" value="Duplicated hybrid motif"/>
    <property type="match status" value="1"/>
</dbReference>
<dbReference type="GO" id="GO:0004222">
    <property type="term" value="F:metalloendopeptidase activity"/>
    <property type="evidence" value="ECO:0007669"/>
    <property type="project" value="TreeGrafter"/>
</dbReference>
<gene>
    <name evidence="2" type="ordered locus">MycrhN_3314</name>
</gene>
<accession>G8RPV5</accession>
<dbReference type="STRING" id="710685.MycrhN_3314"/>
<reference evidence="2 3" key="1">
    <citation type="submission" date="2011-12" db="EMBL/GenBank/DDBJ databases">
        <title>Complete sequence of Mycobacterium rhodesiae NBB3.</title>
        <authorList>
            <consortium name="US DOE Joint Genome Institute"/>
            <person name="Lucas S."/>
            <person name="Han J."/>
            <person name="Lapidus A."/>
            <person name="Cheng J.-F."/>
            <person name="Goodwin L."/>
            <person name="Pitluck S."/>
            <person name="Peters L."/>
            <person name="Mikhailova N."/>
            <person name="Gu W."/>
            <person name="Detter J.C."/>
            <person name="Han C."/>
            <person name="Tapia R."/>
            <person name="Land M."/>
            <person name="Hauser L."/>
            <person name="Kyrpides N."/>
            <person name="Ivanova N."/>
            <person name="Pagani I."/>
            <person name="Mattes T."/>
            <person name="Holmes A."/>
            <person name="Rutledge P."/>
            <person name="Paulsen I."/>
            <person name="Coleman N."/>
            <person name="Woyke T."/>
        </authorList>
    </citation>
    <scope>NUCLEOTIDE SEQUENCE [LARGE SCALE GENOMIC DNA]</scope>
    <source>
        <strain evidence="2 3">NBB3</strain>
    </source>
</reference>
<evidence type="ECO:0000313" key="2">
    <source>
        <dbReference type="EMBL" id="AEV73839.1"/>
    </source>
</evidence>
<dbReference type="InterPro" id="IPR050570">
    <property type="entry name" value="Cell_wall_metabolism_enzyme"/>
</dbReference>
<name>G8RPV5_MYCRN</name>
<organism evidence="2 3">
    <name type="scientific">Mycolicibacterium rhodesiae (strain NBB3)</name>
    <name type="common">Mycobacterium rhodesiae</name>
    <dbReference type="NCBI Taxonomy" id="710685"/>
    <lineage>
        <taxon>Bacteria</taxon>
        <taxon>Bacillati</taxon>
        <taxon>Actinomycetota</taxon>
        <taxon>Actinomycetes</taxon>
        <taxon>Mycobacteriales</taxon>
        <taxon>Mycobacteriaceae</taxon>
        <taxon>Mycolicibacterium</taxon>
    </lineage>
</organism>
<proteinExistence type="predicted"/>
<dbReference type="PANTHER" id="PTHR21666:SF270">
    <property type="entry name" value="MUREIN HYDROLASE ACTIVATOR ENVC"/>
    <property type="match status" value="1"/>
</dbReference>
<dbReference type="Pfam" id="PF01551">
    <property type="entry name" value="Peptidase_M23"/>
    <property type="match status" value="1"/>
</dbReference>